<dbReference type="SUPFAM" id="SSF50978">
    <property type="entry name" value="WD40 repeat-like"/>
    <property type="match status" value="1"/>
</dbReference>
<dbReference type="InterPro" id="IPR033010">
    <property type="entry name" value="Cdc20/Fizzy"/>
</dbReference>
<dbReference type="GO" id="GO:1990757">
    <property type="term" value="F:ubiquitin ligase activator activity"/>
    <property type="evidence" value="ECO:0007669"/>
    <property type="project" value="TreeGrafter"/>
</dbReference>
<evidence type="ECO:0000256" key="4">
    <source>
        <dbReference type="ARBA" id="ARBA00022618"/>
    </source>
</evidence>
<keyword evidence="4" id="KW-0132">Cell division</keyword>
<dbReference type="Proteomes" id="UP000536275">
    <property type="component" value="Unassembled WGS sequence"/>
</dbReference>
<proteinExistence type="inferred from homology"/>
<evidence type="ECO:0000256" key="2">
    <source>
        <dbReference type="ARBA" id="ARBA00006445"/>
    </source>
</evidence>
<dbReference type="Pfam" id="PF24807">
    <property type="entry name" value="WD40_CDC20-Fz"/>
    <property type="match status" value="1"/>
</dbReference>
<evidence type="ECO:0000256" key="6">
    <source>
        <dbReference type="ARBA" id="ARBA00022776"/>
    </source>
</evidence>
<dbReference type="GO" id="GO:0031145">
    <property type="term" value="P:anaphase-promoting complex-dependent catabolic process"/>
    <property type="evidence" value="ECO:0007669"/>
    <property type="project" value="TreeGrafter"/>
</dbReference>
<reference evidence="11 12" key="1">
    <citation type="submission" date="2020-03" db="EMBL/GenBank/DDBJ databases">
        <title>FDA dAtabase for Regulatory Grade micrObial Sequences (FDA-ARGOS): Supporting development and validation of Infectious Disease Dx tests.</title>
        <authorList>
            <person name="Campos J."/>
            <person name="Goldberg B."/>
            <person name="Tallon L."/>
            <person name="Sadzewicz L."/>
            <person name="Vavikolanu K."/>
            <person name="Mehta A."/>
            <person name="Aluvathingal J."/>
            <person name="Nadendla S."/>
            <person name="Nandy P."/>
            <person name="Geyer C."/>
            <person name="Yan Y."/>
            <person name="Sichtig H."/>
        </authorList>
    </citation>
    <scope>NUCLEOTIDE SEQUENCE [LARGE SCALE GENOMIC DNA]</scope>
    <source>
        <strain evidence="11 12">FDAARGOS_656</strain>
    </source>
</reference>
<comment type="pathway">
    <text evidence="1">Protein modification; protein ubiquitination.</text>
</comment>
<feature type="repeat" description="WD" evidence="8">
    <location>
        <begin position="412"/>
        <end position="444"/>
    </location>
</feature>
<comment type="similarity">
    <text evidence="2">Belongs to the WD repeat CDC20/Fizzy family.</text>
</comment>
<feature type="compositionally biased region" description="Polar residues" evidence="9">
    <location>
        <begin position="46"/>
        <end position="58"/>
    </location>
</feature>
<keyword evidence="5" id="KW-0677">Repeat</keyword>
<dbReference type="PANTHER" id="PTHR19918:SF1">
    <property type="entry name" value="FIZZY-RELATED PROTEIN HOMOLOG"/>
    <property type="match status" value="1"/>
</dbReference>
<evidence type="ECO:0000256" key="5">
    <source>
        <dbReference type="ARBA" id="ARBA00022737"/>
    </source>
</evidence>
<dbReference type="AlphaFoldDB" id="A0A8H6C0A7"/>
<dbReference type="OMA" id="WSKNTDE"/>
<evidence type="ECO:0000256" key="7">
    <source>
        <dbReference type="ARBA" id="ARBA00023306"/>
    </source>
</evidence>
<evidence type="ECO:0000313" key="11">
    <source>
        <dbReference type="EMBL" id="KAF6068884.1"/>
    </source>
</evidence>
<keyword evidence="3 8" id="KW-0853">WD repeat</keyword>
<name>A0A8H6C0A7_CANAX</name>
<keyword evidence="7" id="KW-0131">Cell cycle</keyword>
<dbReference type="Gene3D" id="2.130.10.10">
    <property type="entry name" value="YVTN repeat-like/Quinoprotein amine dehydrogenase"/>
    <property type="match status" value="1"/>
</dbReference>
<evidence type="ECO:0000313" key="12">
    <source>
        <dbReference type="Proteomes" id="UP000536275"/>
    </source>
</evidence>
<dbReference type="GO" id="GO:0005680">
    <property type="term" value="C:anaphase-promoting complex"/>
    <property type="evidence" value="ECO:0007669"/>
    <property type="project" value="TreeGrafter"/>
</dbReference>
<dbReference type="PROSITE" id="PS50082">
    <property type="entry name" value="WD_REPEATS_2"/>
    <property type="match status" value="3"/>
</dbReference>
<feature type="compositionally biased region" description="Low complexity" evidence="9">
    <location>
        <begin position="24"/>
        <end position="34"/>
    </location>
</feature>
<dbReference type="InterPro" id="IPR001680">
    <property type="entry name" value="WD40_rpt"/>
</dbReference>
<dbReference type="FunFam" id="2.130.10.10:FF:000025">
    <property type="entry name" value="FIZZY-related 2 isoform 1"/>
    <property type="match status" value="1"/>
</dbReference>
<dbReference type="PROSITE" id="PS50294">
    <property type="entry name" value="WD_REPEATS_REGION"/>
    <property type="match status" value="2"/>
</dbReference>
<feature type="repeat" description="WD" evidence="8">
    <location>
        <begin position="329"/>
        <end position="370"/>
    </location>
</feature>
<feature type="domain" description="CDC20/Fizzy WD40" evidence="10">
    <location>
        <begin position="284"/>
        <end position="573"/>
    </location>
</feature>
<dbReference type="PROSITE" id="PS00678">
    <property type="entry name" value="WD_REPEATS_1"/>
    <property type="match status" value="1"/>
</dbReference>
<accession>A0A8H6C0A7</accession>
<evidence type="ECO:0000256" key="8">
    <source>
        <dbReference type="PROSITE-ProRule" id="PRU00221"/>
    </source>
</evidence>
<dbReference type="GO" id="GO:0010997">
    <property type="term" value="F:anaphase-promoting complex binding"/>
    <property type="evidence" value="ECO:0007669"/>
    <property type="project" value="InterPro"/>
</dbReference>
<sequence>MDKRDSNRPSKDNAIRNPFVSFETPRSPSRSTRSLNPPKLNEMGAIQSSPPRRRNNNTIFSDRYIPNRTGVDLQAAFSLTNEEILPDLRNTRNADNEIEIRREEEANRTFSTVLKAELFGDNVPMATANLSSATANSNLANNRSKTGRTNTGIVNGASVSGAATSTSSLSTTPPRSSNSGQNFPGSTGSSLPGNNNAIGNNDSHNIISANANNNISSDIDDITSTPRRKTNLFTYQSPQKSKPISRDLQQELYSLSPVRQDSQKLLLSPQKKPRTISKVPYRVLDAPELSDDFYLNLVDWGQQDVLAVGLGDSVYLWDGATQSVDRLCNLTNKDKVTSLNWIGTGTHLAIGTSKGLVEIWDATRIKCIRTMTGHSLRVSSLAWNEHILSSGSRDRTILNRDVRIEDHFVNKFDNHKQEVCGLKWNVEENKLASGGNDNNLFVWDGLNPKPLHQFTDHTAAVKAIAWSPHQRGILASGGGTADKTIKTWNTLTGNLVHDVNTGSQVCNLIWSKNSNELVSTHGYSRNQIIVWKYPSMQQIAQLTGHTYRVLYLSLSPDGETIVTGAGDETLRFWNVFEKNRHNESPASVLLGAFSQLR</sequence>
<keyword evidence="6" id="KW-0498">Mitosis</keyword>
<dbReference type="InterPro" id="IPR019775">
    <property type="entry name" value="WD40_repeat_CS"/>
</dbReference>
<evidence type="ECO:0000256" key="3">
    <source>
        <dbReference type="ARBA" id="ARBA00022574"/>
    </source>
</evidence>
<feature type="compositionally biased region" description="Polar residues" evidence="9">
    <location>
        <begin position="143"/>
        <end position="153"/>
    </location>
</feature>
<feature type="compositionally biased region" description="Basic and acidic residues" evidence="9">
    <location>
        <begin position="1"/>
        <end position="14"/>
    </location>
</feature>
<feature type="region of interest" description="Disordered" evidence="9">
    <location>
        <begin position="1"/>
        <end position="58"/>
    </location>
</feature>
<dbReference type="InterPro" id="IPR056150">
    <property type="entry name" value="WD40_CDC20-Fz"/>
</dbReference>
<comment type="caution">
    <text evidence="11">The sequence shown here is derived from an EMBL/GenBank/DDBJ whole genome shotgun (WGS) entry which is preliminary data.</text>
</comment>
<protein>
    <submittedName>
        <fullName evidence="11">WD domain, G-beta repeat family protein</fullName>
    </submittedName>
</protein>
<dbReference type="GO" id="GO:1905786">
    <property type="term" value="P:positive regulation of anaphase-promoting complex-dependent catabolic process"/>
    <property type="evidence" value="ECO:0007669"/>
    <property type="project" value="TreeGrafter"/>
</dbReference>
<gene>
    <name evidence="11" type="ORF">FOB64_003734</name>
</gene>
<organism evidence="11 12">
    <name type="scientific">Candida albicans</name>
    <name type="common">Yeast</name>
    <dbReference type="NCBI Taxonomy" id="5476"/>
    <lineage>
        <taxon>Eukaryota</taxon>
        <taxon>Fungi</taxon>
        <taxon>Dikarya</taxon>
        <taxon>Ascomycota</taxon>
        <taxon>Saccharomycotina</taxon>
        <taxon>Pichiomycetes</taxon>
        <taxon>Debaryomycetaceae</taxon>
        <taxon>Candida/Lodderomyces clade</taxon>
        <taxon>Candida</taxon>
    </lineage>
</organism>
<feature type="compositionally biased region" description="Polar residues" evidence="9">
    <location>
        <begin position="180"/>
        <end position="199"/>
    </location>
</feature>
<dbReference type="EMBL" id="JABWAD010000050">
    <property type="protein sequence ID" value="KAF6068884.1"/>
    <property type="molecule type" value="Genomic_DNA"/>
</dbReference>
<dbReference type="CDD" id="cd00200">
    <property type="entry name" value="WD40"/>
    <property type="match status" value="1"/>
</dbReference>
<dbReference type="InterPro" id="IPR036322">
    <property type="entry name" value="WD40_repeat_dom_sf"/>
</dbReference>
<feature type="region of interest" description="Disordered" evidence="9">
    <location>
        <begin position="137"/>
        <end position="205"/>
    </location>
</feature>
<dbReference type="InterPro" id="IPR015943">
    <property type="entry name" value="WD40/YVTN_repeat-like_dom_sf"/>
</dbReference>
<dbReference type="SMART" id="SM00320">
    <property type="entry name" value="WD40"/>
    <property type="match status" value="7"/>
</dbReference>
<dbReference type="PANTHER" id="PTHR19918">
    <property type="entry name" value="CELL DIVISION CYCLE 20 CDC20 FIZZY -RELATED"/>
    <property type="match status" value="1"/>
</dbReference>
<evidence type="ECO:0000259" key="10">
    <source>
        <dbReference type="Pfam" id="PF24807"/>
    </source>
</evidence>
<evidence type="ECO:0000256" key="9">
    <source>
        <dbReference type="SAM" id="MobiDB-lite"/>
    </source>
</evidence>
<dbReference type="SMR" id="A0A8H6C0A7"/>
<feature type="compositionally biased region" description="Low complexity" evidence="9">
    <location>
        <begin position="154"/>
        <end position="179"/>
    </location>
</feature>
<dbReference type="GO" id="GO:0051301">
    <property type="term" value="P:cell division"/>
    <property type="evidence" value="ECO:0007669"/>
    <property type="project" value="UniProtKB-KW"/>
</dbReference>
<evidence type="ECO:0000256" key="1">
    <source>
        <dbReference type="ARBA" id="ARBA00004906"/>
    </source>
</evidence>
<feature type="repeat" description="WD" evidence="8">
    <location>
        <begin position="542"/>
        <end position="575"/>
    </location>
</feature>